<evidence type="ECO:0000313" key="4">
    <source>
        <dbReference type="Proteomes" id="UP000639859"/>
    </source>
</evidence>
<proteinExistence type="predicted"/>
<keyword evidence="1" id="KW-0732">Signal</keyword>
<feature type="signal peptide" evidence="1">
    <location>
        <begin position="1"/>
        <end position="19"/>
    </location>
</feature>
<dbReference type="InterPro" id="IPR019223">
    <property type="entry name" value="DUF2147"/>
</dbReference>
<evidence type="ECO:0000313" key="3">
    <source>
        <dbReference type="EMBL" id="MBI1683654.1"/>
    </source>
</evidence>
<dbReference type="EMBL" id="JADWOX010000004">
    <property type="protein sequence ID" value="MBI1683654.1"/>
    <property type="molecule type" value="Genomic_DNA"/>
</dbReference>
<dbReference type="PANTHER" id="PTHR36919:SF2">
    <property type="entry name" value="BLL6627 PROTEIN"/>
    <property type="match status" value="1"/>
</dbReference>
<gene>
    <name evidence="3" type="ORF">I4Q42_08245</name>
</gene>
<dbReference type="Gene3D" id="2.40.128.520">
    <property type="match status" value="1"/>
</dbReference>
<feature type="domain" description="DUF2147" evidence="2">
    <location>
        <begin position="26"/>
        <end position="138"/>
    </location>
</feature>
<evidence type="ECO:0000259" key="2">
    <source>
        <dbReference type="Pfam" id="PF09917"/>
    </source>
</evidence>
<comment type="caution">
    <text evidence="3">The sequence shown here is derived from an EMBL/GenBank/DDBJ whole genome shotgun (WGS) entry which is preliminary data.</text>
</comment>
<keyword evidence="4" id="KW-1185">Reference proteome</keyword>
<sequence>MNPALPVVLALLAAGPALAQDEPLVGRWRTSARDGVVGIERCGAVLCGRVLDAAPLRADPDQRDIHNRKAALRTRRVKNLLVLENFTGGPTAWKGGPLYDPDSGDRAATGTLTLVDDDTLAVKGCIAPLLCRTQTWKRAR</sequence>
<organism evidence="3 4">
    <name type="scientific">Caulobacter hibisci</name>
    <dbReference type="NCBI Taxonomy" id="2035993"/>
    <lineage>
        <taxon>Bacteria</taxon>
        <taxon>Pseudomonadati</taxon>
        <taxon>Pseudomonadota</taxon>
        <taxon>Alphaproteobacteria</taxon>
        <taxon>Caulobacterales</taxon>
        <taxon>Caulobacteraceae</taxon>
        <taxon>Caulobacter</taxon>
    </lineage>
</organism>
<accession>A0ABS0SW64</accession>
<reference evidence="3 4" key="1">
    <citation type="submission" date="2020-11" db="EMBL/GenBank/DDBJ databases">
        <title>genome sequence of strain KACC 18849.</title>
        <authorList>
            <person name="Gao J."/>
            <person name="Zhang X."/>
        </authorList>
    </citation>
    <scope>NUCLEOTIDE SEQUENCE [LARGE SCALE GENOMIC DNA]</scope>
    <source>
        <strain evidence="3 4">KACC 18849</strain>
    </source>
</reference>
<dbReference type="Pfam" id="PF09917">
    <property type="entry name" value="DUF2147"/>
    <property type="match status" value="1"/>
</dbReference>
<protein>
    <submittedName>
        <fullName evidence="3">DUF2147 domain-containing protein</fullName>
    </submittedName>
</protein>
<feature type="chain" id="PRO_5047446545" evidence="1">
    <location>
        <begin position="20"/>
        <end position="140"/>
    </location>
</feature>
<dbReference type="Proteomes" id="UP000639859">
    <property type="component" value="Unassembled WGS sequence"/>
</dbReference>
<dbReference type="RefSeq" id="WP_198575589.1">
    <property type="nucleotide sequence ID" value="NZ_JADWOX010000004.1"/>
</dbReference>
<name>A0ABS0SW64_9CAUL</name>
<evidence type="ECO:0000256" key="1">
    <source>
        <dbReference type="SAM" id="SignalP"/>
    </source>
</evidence>
<dbReference type="PANTHER" id="PTHR36919">
    <property type="entry name" value="BLR1215 PROTEIN"/>
    <property type="match status" value="1"/>
</dbReference>